<dbReference type="SMART" id="SM00225">
    <property type="entry name" value="BTB"/>
    <property type="match status" value="1"/>
</dbReference>
<dbReference type="InterPro" id="IPR017096">
    <property type="entry name" value="BTB-kelch_protein"/>
</dbReference>
<keyword evidence="1" id="KW-0880">Kelch repeat</keyword>
<evidence type="ECO:0000256" key="1">
    <source>
        <dbReference type="ARBA" id="ARBA00022441"/>
    </source>
</evidence>
<reference evidence="4 5" key="1">
    <citation type="submission" date="2022-12" db="EMBL/GenBank/DDBJ databases">
        <title>Chromosome-level genome of Tegillarca granosa.</title>
        <authorList>
            <person name="Kim J."/>
        </authorList>
    </citation>
    <scope>NUCLEOTIDE SEQUENCE [LARGE SCALE GENOMIC DNA]</scope>
    <source>
        <strain evidence="4">Teg-2019</strain>
        <tissue evidence="4">Adductor muscle</tissue>
    </source>
</reference>
<organism evidence="4 5">
    <name type="scientific">Tegillarca granosa</name>
    <name type="common">Malaysian cockle</name>
    <name type="synonym">Anadara granosa</name>
    <dbReference type="NCBI Taxonomy" id="220873"/>
    <lineage>
        <taxon>Eukaryota</taxon>
        <taxon>Metazoa</taxon>
        <taxon>Spiralia</taxon>
        <taxon>Lophotrochozoa</taxon>
        <taxon>Mollusca</taxon>
        <taxon>Bivalvia</taxon>
        <taxon>Autobranchia</taxon>
        <taxon>Pteriomorphia</taxon>
        <taxon>Arcoida</taxon>
        <taxon>Arcoidea</taxon>
        <taxon>Arcidae</taxon>
        <taxon>Tegillarca</taxon>
    </lineage>
</organism>
<dbReference type="InterPro" id="IPR006652">
    <property type="entry name" value="Kelch_1"/>
</dbReference>
<evidence type="ECO:0000313" key="4">
    <source>
        <dbReference type="EMBL" id="KAJ8318777.1"/>
    </source>
</evidence>
<dbReference type="InterPro" id="IPR011333">
    <property type="entry name" value="SKP1/BTB/POZ_sf"/>
</dbReference>
<dbReference type="InterPro" id="IPR000210">
    <property type="entry name" value="BTB/POZ_dom"/>
</dbReference>
<dbReference type="PROSITE" id="PS50097">
    <property type="entry name" value="BTB"/>
    <property type="match status" value="1"/>
</dbReference>
<dbReference type="Gene3D" id="3.30.710.10">
    <property type="entry name" value="Potassium Channel Kv1.1, Chain A"/>
    <property type="match status" value="1"/>
</dbReference>
<dbReference type="PANTHER" id="PTHR45632">
    <property type="entry name" value="LD33804P"/>
    <property type="match status" value="1"/>
</dbReference>
<feature type="domain" description="BTB" evidence="3">
    <location>
        <begin position="79"/>
        <end position="146"/>
    </location>
</feature>
<dbReference type="PIRSF" id="PIRSF037037">
    <property type="entry name" value="Kelch-like_protein_gigaxonin"/>
    <property type="match status" value="1"/>
</dbReference>
<evidence type="ECO:0000256" key="2">
    <source>
        <dbReference type="ARBA" id="ARBA00022737"/>
    </source>
</evidence>
<dbReference type="Proteomes" id="UP001217089">
    <property type="component" value="Unassembled WGS sequence"/>
</dbReference>
<proteinExistence type="predicted"/>
<dbReference type="PANTHER" id="PTHR45632:SF17">
    <property type="entry name" value="KELCH-LIKE PROTEIN 31"/>
    <property type="match status" value="1"/>
</dbReference>
<keyword evidence="2" id="KW-0677">Repeat</keyword>
<dbReference type="SUPFAM" id="SSF54695">
    <property type="entry name" value="POZ domain"/>
    <property type="match status" value="1"/>
</dbReference>
<evidence type="ECO:0000313" key="5">
    <source>
        <dbReference type="Proteomes" id="UP001217089"/>
    </source>
</evidence>
<accession>A0ABQ9FS46</accession>
<protein>
    <recommendedName>
        <fullName evidence="3">BTB domain-containing protein</fullName>
    </recommendedName>
</protein>
<dbReference type="EMBL" id="JARBDR010000214">
    <property type="protein sequence ID" value="KAJ8318777.1"/>
    <property type="molecule type" value="Genomic_DNA"/>
</dbReference>
<dbReference type="InterPro" id="IPR015915">
    <property type="entry name" value="Kelch-typ_b-propeller"/>
</dbReference>
<dbReference type="SMART" id="SM00612">
    <property type="entry name" value="Kelch"/>
    <property type="match status" value="4"/>
</dbReference>
<dbReference type="Gene3D" id="2.120.10.80">
    <property type="entry name" value="Kelch-type beta propeller"/>
    <property type="match status" value="1"/>
</dbReference>
<dbReference type="SMART" id="SM00875">
    <property type="entry name" value="BACK"/>
    <property type="match status" value="1"/>
</dbReference>
<dbReference type="InterPro" id="IPR011705">
    <property type="entry name" value="BACK"/>
</dbReference>
<dbReference type="Pfam" id="PF01344">
    <property type="entry name" value="Kelch_1"/>
    <property type="match status" value="3"/>
</dbReference>
<keyword evidence="5" id="KW-1185">Reference proteome</keyword>
<dbReference type="Pfam" id="PF07707">
    <property type="entry name" value="BACK"/>
    <property type="match status" value="1"/>
</dbReference>
<comment type="caution">
    <text evidence="4">The sequence shown here is derived from an EMBL/GenBank/DDBJ whole genome shotgun (WGS) entry which is preliminary data.</text>
</comment>
<dbReference type="Gene3D" id="1.25.40.420">
    <property type="match status" value="1"/>
</dbReference>
<dbReference type="Pfam" id="PF00651">
    <property type="entry name" value="BTB"/>
    <property type="match status" value="1"/>
</dbReference>
<name>A0ABQ9FS46_TEGGR</name>
<evidence type="ECO:0000259" key="3">
    <source>
        <dbReference type="PROSITE" id="PS50097"/>
    </source>
</evidence>
<sequence length="611" mass="68555">MSDTSGKERNQNNSSLPVNFGEGSLLAPLNNKSSIADSVSSLDASGNDRSDNGYKYVEMSHPAQILAGLNQLRASSQFCDITLCVDGHEFFCHKVVLASYSPYFKAMFGGSLVESKQDRVSINGVEAHMVELLIDYAYTSEITITRQNVQSLLAAANLMEILTVKDACCDFLQQNMDENNCFGIHCFAESHACQALQEKSKEFILQNFTSAYVHEEFLHLCSSKLMEFLMNEDLLIDSEETVYDASISWLNFDVEGRKKVFEQVFECIRLPLLSPYYIHDVVEKNPVISQSEKCKKLVDEAKTFQLLRDRQMELYSPRTRVRRTADDAEVIVAVGGEDDKVVLRSVETYDPHTCQWRSLACLPFAISKHGLVAAGNNYLYLAGGEYPDGSASKSTRYIVGLAMLDGFMYAIGGWDGTSRLDSVERYNPKTNTWTFIPPIKIPLTSPAVIALEGFLYVTGGAVLEDGDGIDLVQCYNPHTESWSEKKSMLIARSGSAICVLNGLLYVIGGWHASTENTAKVECYDPKTDQWYQKSSMHERRYRPGVAIVSGKIYVCGGEEGWDRHRLLGIQRRNAIQSQLVKLYLTGYLKRNIEQRQTYSSLYCLTVYDKIV</sequence>
<dbReference type="SUPFAM" id="SSF117281">
    <property type="entry name" value="Kelch motif"/>
    <property type="match status" value="1"/>
</dbReference>
<gene>
    <name evidence="4" type="ORF">KUTeg_003868</name>
</gene>